<evidence type="ECO:0000313" key="1">
    <source>
        <dbReference type="EMBL" id="KAG8172461.1"/>
    </source>
</evidence>
<protein>
    <submittedName>
        <fullName evidence="1">Uncharacterized protein</fullName>
    </submittedName>
</protein>
<reference evidence="1 2" key="1">
    <citation type="journal article" date="2022" name="Nat. Ecol. Evol.">
        <title>A masculinizing supergene underlies an exaggerated male reproductive morph in a spider.</title>
        <authorList>
            <person name="Hendrickx F."/>
            <person name="De Corte Z."/>
            <person name="Sonet G."/>
            <person name="Van Belleghem S.M."/>
            <person name="Kostlbacher S."/>
            <person name="Vangestel C."/>
        </authorList>
    </citation>
    <scope>NUCLEOTIDE SEQUENCE [LARGE SCALE GENOMIC DNA]</scope>
    <source>
        <strain evidence="1">W744_W776</strain>
    </source>
</reference>
<organism evidence="1 2">
    <name type="scientific">Oedothorax gibbosus</name>
    <dbReference type="NCBI Taxonomy" id="931172"/>
    <lineage>
        <taxon>Eukaryota</taxon>
        <taxon>Metazoa</taxon>
        <taxon>Ecdysozoa</taxon>
        <taxon>Arthropoda</taxon>
        <taxon>Chelicerata</taxon>
        <taxon>Arachnida</taxon>
        <taxon>Araneae</taxon>
        <taxon>Araneomorphae</taxon>
        <taxon>Entelegynae</taxon>
        <taxon>Araneoidea</taxon>
        <taxon>Linyphiidae</taxon>
        <taxon>Erigoninae</taxon>
        <taxon>Oedothorax</taxon>
    </lineage>
</organism>
<sequence length="170" mass="19552">MPRHLISDAHEWINEIPNCPYLLSWDTLEFSIIKPCLLYTIVFPIEFPTRRYQSRFIIFNRRQTVSVLKFFLLRFFNCLLPITSHLDGLPSTDWLSKSRDKVGEQSWSPSLPTYHLVGYHVASPSLVDPRGVNRRHDRPSSVFVSADQRHHIPSAHAPGLTNLATIFIGG</sequence>
<name>A0AAV6TLA3_9ARAC</name>
<comment type="caution">
    <text evidence="1">The sequence shown here is derived from an EMBL/GenBank/DDBJ whole genome shotgun (WGS) entry which is preliminary data.</text>
</comment>
<dbReference type="EMBL" id="JAFNEN010002682">
    <property type="protein sequence ID" value="KAG8172461.1"/>
    <property type="molecule type" value="Genomic_DNA"/>
</dbReference>
<gene>
    <name evidence="1" type="ORF">JTE90_002682</name>
</gene>
<accession>A0AAV6TLA3</accession>
<dbReference type="Proteomes" id="UP000827092">
    <property type="component" value="Unassembled WGS sequence"/>
</dbReference>
<evidence type="ECO:0000313" key="2">
    <source>
        <dbReference type="Proteomes" id="UP000827092"/>
    </source>
</evidence>
<proteinExistence type="predicted"/>
<dbReference type="AlphaFoldDB" id="A0AAV6TLA3"/>
<keyword evidence="2" id="KW-1185">Reference proteome</keyword>